<protein>
    <submittedName>
        <fullName evidence="2">Uncharacterized protein</fullName>
    </submittedName>
</protein>
<feature type="region of interest" description="Disordered" evidence="1">
    <location>
        <begin position="360"/>
        <end position="398"/>
    </location>
</feature>
<accession>A0AAD1U914</accession>
<evidence type="ECO:0000313" key="2">
    <source>
        <dbReference type="EMBL" id="CAI2361309.1"/>
    </source>
</evidence>
<proteinExistence type="predicted"/>
<organism evidence="2 3">
    <name type="scientific">Euplotes crassus</name>
    <dbReference type="NCBI Taxonomy" id="5936"/>
    <lineage>
        <taxon>Eukaryota</taxon>
        <taxon>Sar</taxon>
        <taxon>Alveolata</taxon>
        <taxon>Ciliophora</taxon>
        <taxon>Intramacronucleata</taxon>
        <taxon>Spirotrichea</taxon>
        <taxon>Hypotrichia</taxon>
        <taxon>Euplotida</taxon>
        <taxon>Euplotidae</taxon>
        <taxon>Moneuplotes</taxon>
    </lineage>
</organism>
<feature type="compositionally biased region" description="Low complexity" evidence="1">
    <location>
        <begin position="389"/>
        <end position="398"/>
    </location>
</feature>
<name>A0AAD1U914_EUPCR</name>
<keyword evidence="3" id="KW-1185">Reference proteome</keyword>
<evidence type="ECO:0000256" key="1">
    <source>
        <dbReference type="SAM" id="MobiDB-lite"/>
    </source>
</evidence>
<dbReference type="AlphaFoldDB" id="A0AAD1U914"/>
<comment type="caution">
    <text evidence="2">The sequence shown here is derived from an EMBL/GenBank/DDBJ whole genome shotgun (WGS) entry which is preliminary data.</text>
</comment>
<gene>
    <name evidence="2" type="ORF">ECRASSUSDP1_LOCUS2620</name>
</gene>
<dbReference type="Proteomes" id="UP001295684">
    <property type="component" value="Unassembled WGS sequence"/>
</dbReference>
<feature type="compositionally biased region" description="Basic and acidic residues" evidence="1">
    <location>
        <begin position="360"/>
        <end position="387"/>
    </location>
</feature>
<dbReference type="EMBL" id="CAMPGE010002504">
    <property type="protein sequence ID" value="CAI2361309.1"/>
    <property type="molecule type" value="Genomic_DNA"/>
</dbReference>
<evidence type="ECO:0000313" key="3">
    <source>
        <dbReference type="Proteomes" id="UP001295684"/>
    </source>
</evidence>
<sequence>MNNPLIHLTTEYESNFIHFKDRGSEAMSLAEKRAILKKLESYNKADFKSIDPKIASYNQFQGIDQMTKFPIFEKDETLKKLDFINNRNSSSQFQKNKHYEILRRRQQQQNGNLYAQLIETDKISHTKNENLRNYLDYRVEKIINKPFTRMTSPKFNNIDEKCSEDSPKPLNNELIKAKTPKTSSLVSHNRMRGNKLKAPEYADLQGKYEDRRALVKTPEVRRSLLSDLERNTISGEDPLKKNDVLILTSLSGIKTLKSRIKFQDYYSPSQKVVYKGFKGHKPKTKNFLKEDREAISSKGKLRHQRINLGVCSPMTKERMKMNEMVERQCKTPEAEPPIIITKINSSHKPRYIDPITDNKERESHELQRSHQRHQEQSSRWVKREKSKNFSRNLSRNSSTTSLNSFYMMRDTENIIMNAKMIHKDSLSRIFS</sequence>
<reference evidence="2" key="1">
    <citation type="submission" date="2023-07" db="EMBL/GenBank/DDBJ databases">
        <authorList>
            <consortium name="AG Swart"/>
            <person name="Singh M."/>
            <person name="Singh A."/>
            <person name="Seah K."/>
            <person name="Emmerich C."/>
        </authorList>
    </citation>
    <scope>NUCLEOTIDE SEQUENCE</scope>
    <source>
        <strain evidence="2">DP1</strain>
    </source>
</reference>